<sequence>MDFLTDQWIHQPPWNLNEYLPETLQHARQLGKGACLEIYHRICMQQESYTIRSDPPSRQLLMLTEGFKE</sequence>
<evidence type="ECO:0000313" key="1">
    <source>
        <dbReference type="EMBL" id="KAF5871039.1"/>
    </source>
</evidence>
<dbReference type="Proteomes" id="UP000531561">
    <property type="component" value="Unassembled WGS sequence"/>
</dbReference>
<dbReference type="EMBL" id="JABFCT010000013">
    <property type="protein sequence ID" value="KAF5871039.1"/>
    <property type="molecule type" value="Genomic_DNA"/>
</dbReference>
<gene>
    <name evidence="1" type="ORF">Bfra_009595</name>
</gene>
<evidence type="ECO:0000313" key="2">
    <source>
        <dbReference type="Proteomes" id="UP000531561"/>
    </source>
</evidence>
<reference evidence="1 2" key="1">
    <citation type="journal article" date="2020" name="Phytopathology">
        <title>A high-quality genome resource of Botrytis fragariae, a new and rapidly spreading fungal pathogen causing strawberry gray mold in the U.S.A.</title>
        <authorList>
            <person name="Wu Y."/>
            <person name="Saski C.A."/>
            <person name="Schnabel G."/>
            <person name="Xiao S."/>
            <person name="Hu M."/>
        </authorList>
    </citation>
    <scope>NUCLEOTIDE SEQUENCE [LARGE SCALE GENOMIC DNA]</scope>
    <source>
        <strain evidence="1 2">BVB16</strain>
    </source>
</reference>
<comment type="caution">
    <text evidence="1">The sequence shown here is derived from an EMBL/GenBank/DDBJ whole genome shotgun (WGS) entry which is preliminary data.</text>
</comment>
<dbReference type="OrthoDB" id="10455349at2759"/>
<protein>
    <submittedName>
        <fullName evidence="1">Uncharacterized protein</fullName>
    </submittedName>
</protein>
<organism evidence="1 2">
    <name type="scientific">Botrytis fragariae</name>
    <dbReference type="NCBI Taxonomy" id="1964551"/>
    <lineage>
        <taxon>Eukaryota</taxon>
        <taxon>Fungi</taxon>
        <taxon>Dikarya</taxon>
        <taxon>Ascomycota</taxon>
        <taxon>Pezizomycotina</taxon>
        <taxon>Leotiomycetes</taxon>
        <taxon>Helotiales</taxon>
        <taxon>Sclerotiniaceae</taxon>
        <taxon>Botrytis</taxon>
    </lineage>
</organism>
<accession>A0A8H6APD7</accession>
<keyword evidence="2" id="KW-1185">Reference proteome</keyword>
<dbReference type="AlphaFoldDB" id="A0A8H6APD7"/>
<proteinExistence type="predicted"/>
<name>A0A8H6APD7_9HELO</name>
<dbReference type="GeneID" id="59263628"/>
<dbReference type="RefSeq" id="XP_037189986.1">
    <property type="nucleotide sequence ID" value="XM_037339936.1"/>
</dbReference>